<name>A0A6S9H5Z4_HETAK</name>
<evidence type="ECO:0000256" key="2">
    <source>
        <dbReference type="SAM" id="MobiDB-lite"/>
    </source>
</evidence>
<dbReference type="CDD" id="cd01951">
    <property type="entry name" value="lectin_L-type"/>
    <property type="match status" value="1"/>
</dbReference>
<dbReference type="SUPFAM" id="SSF49899">
    <property type="entry name" value="Concanavalin A-like lectins/glucanases"/>
    <property type="match status" value="1"/>
</dbReference>
<keyword evidence="3" id="KW-0732">Signal</keyword>
<dbReference type="EMBL" id="HBIU01023971">
    <property type="protein sequence ID" value="CAE0632449.1"/>
    <property type="molecule type" value="Transcribed_RNA"/>
</dbReference>
<feature type="chain" id="PRO_5030159580" description="Legume lectin domain-containing protein" evidence="3">
    <location>
        <begin position="22"/>
        <end position="449"/>
    </location>
</feature>
<dbReference type="InterPro" id="IPR051136">
    <property type="entry name" value="Intracellular_Lectin-GPT"/>
</dbReference>
<protein>
    <recommendedName>
        <fullName evidence="4">Legume lectin domain-containing protein</fullName>
    </recommendedName>
</protein>
<gene>
    <name evidence="5" type="ORF">HAKA00212_LOCUS11158</name>
</gene>
<dbReference type="PANTHER" id="PTHR12223">
    <property type="entry name" value="VESICULAR MANNOSE-BINDING LECTIN"/>
    <property type="match status" value="1"/>
</dbReference>
<sequence length="449" mass="50074">MNTKSSLLWFTLICNWIESGADFVYPDFNQTTGLVFNGDAASSGCTDEFERSYGDYHGDSDQLNGSLPTQRWETISLTGERTQTTNDPDEDIEEITRFGHRDDFVPTPGGPCPVRLRLTPSRPARAGAAWYRNPLPVHLGFSTLFTFQVSDHSRVCTTHKDPDFSLTHHKTCSVHGGDGLAFVLQGDRDRAAALGRSGGQLGYGGIKNSLAVEFDTWYNPESNSSDLIYDHVSIHAGGSGENMENDAWARTEIASPRQHDVGDGSVHLVKIEYLPYLEFDYFKNFTANRYLTNFLKDHGENRRIGTLLVFMDDGVAADDPLLAVPINLSLAMALRQDRAYAGFTASTGRAWEKHDVLSWYWCDELPCEATEELATFDYHQTSRYSSASHRQHHPGHGYGGGKSKTAPTQHQSPDTDPWGEAKLHFSHNRNDGLYSNAKDQVPSNTEVRR</sequence>
<dbReference type="InterPro" id="IPR013320">
    <property type="entry name" value="ConA-like_dom_sf"/>
</dbReference>
<feature type="domain" description="Legume lectin" evidence="4">
    <location>
        <begin position="116"/>
        <end position="361"/>
    </location>
</feature>
<feature type="compositionally biased region" description="Polar residues" evidence="2">
    <location>
        <begin position="437"/>
        <end position="449"/>
    </location>
</feature>
<dbReference type="Pfam" id="PF00139">
    <property type="entry name" value="Lectin_legB"/>
    <property type="match status" value="1"/>
</dbReference>
<dbReference type="InterPro" id="IPR019825">
    <property type="entry name" value="Lectin_legB_Mn/Ca_BS"/>
</dbReference>
<feature type="region of interest" description="Disordered" evidence="2">
    <location>
        <begin position="384"/>
        <end position="449"/>
    </location>
</feature>
<feature type="compositionally biased region" description="Polar residues" evidence="2">
    <location>
        <begin position="405"/>
        <end position="414"/>
    </location>
</feature>
<evidence type="ECO:0000259" key="4">
    <source>
        <dbReference type="Pfam" id="PF00139"/>
    </source>
</evidence>
<feature type="signal peptide" evidence="3">
    <location>
        <begin position="1"/>
        <end position="21"/>
    </location>
</feature>
<dbReference type="PROSITE" id="PS00307">
    <property type="entry name" value="LECTIN_LEGUME_BETA"/>
    <property type="match status" value="1"/>
</dbReference>
<proteinExistence type="predicted"/>
<organism evidence="5">
    <name type="scientific">Heterosigma akashiwo</name>
    <name type="common">Chromophytic alga</name>
    <name type="synonym">Heterosigma carterae</name>
    <dbReference type="NCBI Taxonomy" id="2829"/>
    <lineage>
        <taxon>Eukaryota</taxon>
        <taxon>Sar</taxon>
        <taxon>Stramenopiles</taxon>
        <taxon>Ochrophyta</taxon>
        <taxon>Raphidophyceae</taxon>
        <taxon>Chattonellales</taxon>
        <taxon>Chattonellaceae</taxon>
        <taxon>Heterosigma</taxon>
    </lineage>
</organism>
<dbReference type="Gene3D" id="2.60.120.200">
    <property type="match status" value="1"/>
</dbReference>
<reference evidence="5" key="1">
    <citation type="submission" date="2021-01" db="EMBL/GenBank/DDBJ databases">
        <authorList>
            <person name="Corre E."/>
            <person name="Pelletier E."/>
            <person name="Niang G."/>
            <person name="Scheremetjew M."/>
            <person name="Finn R."/>
            <person name="Kale V."/>
            <person name="Holt S."/>
            <person name="Cochrane G."/>
            <person name="Meng A."/>
            <person name="Brown T."/>
            <person name="Cohen L."/>
        </authorList>
    </citation>
    <scope>NUCLEOTIDE SEQUENCE</scope>
    <source>
        <strain evidence="5">CCMP3107</strain>
    </source>
</reference>
<dbReference type="AlphaFoldDB" id="A0A6S9H5Z4"/>
<evidence type="ECO:0000313" key="5">
    <source>
        <dbReference type="EMBL" id="CAE0632449.1"/>
    </source>
</evidence>
<evidence type="ECO:0000256" key="3">
    <source>
        <dbReference type="SAM" id="SignalP"/>
    </source>
</evidence>
<dbReference type="InterPro" id="IPR056573">
    <property type="entry name" value="Lectin_L-type_dom"/>
</dbReference>
<dbReference type="PANTHER" id="PTHR12223:SF19">
    <property type="entry name" value="LEGUME LECTIN DOMAIN-CONTAINING PROTEIN"/>
    <property type="match status" value="1"/>
</dbReference>
<evidence type="ECO:0000256" key="1">
    <source>
        <dbReference type="ARBA" id="ARBA00022734"/>
    </source>
</evidence>
<dbReference type="GO" id="GO:0030246">
    <property type="term" value="F:carbohydrate binding"/>
    <property type="evidence" value="ECO:0007669"/>
    <property type="project" value="UniProtKB-KW"/>
</dbReference>
<accession>A0A6S9H5Z4</accession>
<dbReference type="InterPro" id="IPR001220">
    <property type="entry name" value="Legume_lectin_dom"/>
</dbReference>
<keyword evidence="1" id="KW-0430">Lectin</keyword>